<keyword evidence="3" id="KW-1185">Reference proteome</keyword>
<protein>
    <recommendedName>
        <fullName evidence="1">Alpha-L-glutamate ligase-related protein ATP-grasp domain-containing protein</fullName>
    </recommendedName>
</protein>
<evidence type="ECO:0000259" key="1">
    <source>
        <dbReference type="Pfam" id="PF14397"/>
    </source>
</evidence>
<sequence length="369" mass="41027">MLAQEQTGKGILTQVREIHALKSLGGQCGITDYYWFKLYADEYLNGGGARDFLGWRLQGQFNLALNPRHVVLPAWDKCVFMQMATSAGLPVAPVLACFHPAGRIAESLGVHLKTVKDAAAFLRDPSLYPLFCKPAYSQQGYGSAYLAGYDAATDRLDLLDGRSITVDDFLKRLEETVDRRYHKPQCGFLFQQSLTLAPEIRALTQWSAICGVRIICLNGPDGVKPVRAIWKIAVPPNHVDNFSLGKYGNLLANVDLESGEITRVIGGLWPKTQVYSHHPITGLPLAGFRIPGWDKVLHACRMGGVVFPLMRIHHWDFAITDKGPMILELNDLGGTEIAQVHGHGLLTEEIREFIKRHANPGMHPWIRTL</sequence>
<accession>A0A254TR81</accession>
<feature type="domain" description="Alpha-L-glutamate ligase-related protein ATP-grasp" evidence="1">
    <location>
        <begin position="59"/>
        <end position="348"/>
    </location>
</feature>
<evidence type="ECO:0000313" key="2">
    <source>
        <dbReference type="EMBL" id="OWW22238.1"/>
    </source>
</evidence>
<organism evidence="2 3">
    <name type="scientific">Noviherbaspirillum denitrificans</name>
    <dbReference type="NCBI Taxonomy" id="1968433"/>
    <lineage>
        <taxon>Bacteria</taxon>
        <taxon>Pseudomonadati</taxon>
        <taxon>Pseudomonadota</taxon>
        <taxon>Betaproteobacteria</taxon>
        <taxon>Burkholderiales</taxon>
        <taxon>Oxalobacteraceae</taxon>
        <taxon>Noviherbaspirillum</taxon>
    </lineage>
</organism>
<comment type="caution">
    <text evidence="2">The sequence shown here is derived from an EMBL/GenBank/DDBJ whole genome shotgun (WGS) entry which is preliminary data.</text>
</comment>
<dbReference type="SUPFAM" id="SSF56059">
    <property type="entry name" value="Glutathione synthetase ATP-binding domain-like"/>
    <property type="match status" value="1"/>
</dbReference>
<dbReference type="Proteomes" id="UP000197535">
    <property type="component" value="Unassembled WGS sequence"/>
</dbReference>
<name>A0A254TR81_9BURK</name>
<reference evidence="2 3" key="1">
    <citation type="submission" date="2016-02" db="EMBL/GenBank/DDBJ databases">
        <authorList>
            <person name="Wen L."/>
            <person name="He K."/>
            <person name="Yang H."/>
        </authorList>
    </citation>
    <scope>NUCLEOTIDE SEQUENCE [LARGE SCALE GENOMIC DNA]</scope>
    <source>
        <strain evidence="2 3">TSA40</strain>
    </source>
</reference>
<evidence type="ECO:0000313" key="3">
    <source>
        <dbReference type="Proteomes" id="UP000197535"/>
    </source>
</evidence>
<dbReference type="EMBL" id="LSTO01000001">
    <property type="protein sequence ID" value="OWW22238.1"/>
    <property type="molecule type" value="Genomic_DNA"/>
</dbReference>
<dbReference type="AlphaFoldDB" id="A0A254TR81"/>
<dbReference type="Pfam" id="PF14397">
    <property type="entry name" value="ATPgrasp_ST"/>
    <property type="match status" value="1"/>
</dbReference>
<proteinExistence type="predicted"/>
<gene>
    <name evidence="2" type="ORF">AYR66_24800</name>
</gene>
<dbReference type="InterPro" id="IPR039523">
    <property type="entry name" value="RimK-rel_E_lig_ATP-grasp"/>
</dbReference>